<dbReference type="SUPFAM" id="SSF81464">
    <property type="entry name" value="Cytochrome c oxidase subunit II-like, transmembrane region"/>
    <property type="match status" value="1"/>
</dbReference>
<dbReference type="InterPro" id="IPR045187">
    <property type="entry name" value="CcO_II"/>
</dbReference>
<feature type="domain" description="Cytochrome oxidase subunit II transmembrane region profile" evidence="18">
    <location>
        <begin position="1"/>
        <end position="91"/>
    </location>
</feature>
<dbReference type="GO" id="GO:0005507">
    <property type="term" value="F:copper ion binding"/>
    <property type="evidence" value="ECO:0007669"/>
    <property type="project" value="InterPro"/>
</dbReference>
<dbReference type="Pfam" id="PF00116">
    <property type="entry name" value="COX2"/>
    <property type="match status" value="1"/>
</dbReference>
<reference evidence="19" key="1">
    <citation type="journal article" date="2020" name="Zool. J. Linn. Soc.">
        <title>Mitogenomic phylogeny and fossil-calibrated mutation rates for all F- and M-type mtDNA genes of the largest freshwater mussel family, the Unionidae (Bivalvia).</title>
        <authorList>
            <person name="Zieritz A."/>
            <person name="Froufe E."/>
            <person name="Bolotov I."/>
            <person name="Goncalves D.V."/>
            <person name="Aldridge D.C."/>
            <person name="Bogan A.E."/>
            <person name="Gan H.M."/>
            <person name="Gomes-Dos-Santos A."/>
            <person name="Sousa R."/>
            <person name="Teixeira A."/>
            <person name="Varandas S."/>
            <person name="Zanatta D."/>
            <person name="Lopes-Lima M."/>
        </authorList>
    </citation>
    <scope>NUCLEOTIDE SEQUENCE</scope>
    <source>
        <strain evidence="19">HyrBia_M</strain>
    </source>
</reference>
<sequence>MSYWAQCGLQEASSVLGNEVVGLHDHMMLIVTLVFSFVGWVMLKILWVKSYSRIYLESNLLEVFWTFMPVFLLCFLGLPSIKLLYMMDEIGLPEATVKVIGHQWYWSYEYSDIRGVSYSYDSYMISAFIEDGGFRLLEVDNRCVVARMVVMRGLVVSGDVIHSWAIPSAGIKVDAVPGRINQVSLCFTSTGVFYGQCSELCGVNHSFMPICVECVSVGVYVEWIMDNLDAIFAKMNKNGHKWSFWGVLVGILGGLGKGIYLGVKWYFIYLYYLLYYGLYVPGSFVVVGGWKLLSWTVSSVVALAKWLWWFADSPSEALCYAAWYVVGNIWSAVVFVVLSPIKATLFLVKGVLSVVLGFFGFVCYSLEAMVSSMSSFTSDEFHEYVMREVNYSTKKFLWELSERIL</sequence>
<comment type="subcellular location">
    <subcellularLocation>
        <location evidence="1">Membrane</location>
        <topology evidence="1">Multi-pass membrane protein</topology>
    </subcellularLocation>
    <subcellularLocation>
        <location evidence="15">Mitochondrion inner membrane</location>
        <topology evidence="15">Multi-pass membrane protein</topology>
    </subcellularLocation>
</comment>
<keyword evidence="4 15" id="KW-0813">Transport</keyword>
<evidence type="ECO:0000259" key="17">
    <source>
        <dbReference type="PROSITE" id="PS50857"/>
    </source>
</evidence>
<dbReference type="GO" id="GO:0004129">
    <property type="term" value="F:cytochrome-c oxidase activity"/>
    <property type="evidence" value="ECO:0007669"/>
    <property type="project" value="UniProtKB-EC"/>
</dbReference>
<evidence type="ECO:0000256" key="5">
    <source>
        <dbReference type="ARBA" id="ARBA00022660"/>
    </source>
</evidence>
<comment type="similarity">
    <text evidence="2 15">Belongs to the cytochrome c oxidase subunit 2 family.</text>
</comment>
<keyword evidence="15" id="KW-0999">Mitochondrion inner membrane</keyword>
<dbReference type="InterPro" id="IPR036257">
    <property type="entry name" value="Cyt_c_oxidase_su2_TM_sf"/>
</dbReference>
<evidence type="ECO:0000256" key="15">
    <source>
        <dbReference type="RuleBase" id="RU000457"/>
    </source>
</evidence>
<dbReference type="SUPFAM" id="SSF49503">
    <property type="entry name" value="Cupredoxins"/>
    <property type="match status" value="1"/>
</dbReference>
<evidence type="ECO:0000256" key="8">
    <source>
        <dbReference type="ARBA" id="ARBA00022842"/>
    </source>
</evidence>
<dbReference type="Pfam" id="PF02790">
    <property type="entry name" value="COX2_TM"/>
    <property type="match status" value="1"/>
</dbReference>
<keyword evidence="10 15" id="KW-0249">Electron transport</keyword>
<evidence type="ECO:0000259" key="18">
    <source>
        <dbReference type="PROSITE" id="PS50999"/>
    </source>
</evidence>
<keyword evidence="11 16" id="KW-1133">Transmembrane helix</keyword>
<evidence type="ECO:0000256" key="7">
    <source>
        <dbReference type="ARBA" id="ARBA00022723"/>
    </source>
</evidence>
<keyword evidence="7 15" id="KW-0479">Metal-binding</keyword>
<evidence type="ECO:0000256" key="6">
    <source>
        <dbReference type="ARBA" id="ARBA00022692"/>
    </source>
</evidence>
<evidence type="ECO:0000256" key="12">
    <source>
        <dbReference type="ARBA" id="ARBA00023008"/>
    </source>
</evidence>
<accession>A0A8A3WII4</accession>
<feature type="domain" description="Cytochrome oxidase subunit II copper A binding" evidence="17">
    <location>
        <begin position="92"/>
        <end position="226"/>
    </location>
</feature>
<dbReference type="EMBL" id="MW242817">
    <property type="protein sequence ID" value="QTA71710.1"/>
    <property type="molecule type" value="Genomic_DNA"/>
</dbReference>
<keyword evidence="5 15" id="KW-0679">Respiratory chain</keyword>
<dbReference type="PROSITE" id="PS00078">
    <property type="entry name" value="COX2"/>
    <property type="match status" value="1"/>
</dbReference>
<gene>
    <name evidence="19" type="primary">cox2</name>
</gene>
<evidence type="ECO:0000256" key="14">
    <source>
        <dbReference type="ARBA" id="ARBA00049512"/>
    </source>
</evidence>
<dbReference type="InterPro" id="IPR002429">
    <property type="entry name" value="CcO_II-like_C"/>
</dbReference>
<dbReference type="Gene3D" id="1.10.287.90">
    <property type="match status" value="1"/>
</dbReference>
<evidence type="ECO:0000256" key="11">
    <source>
        <dbReference type="ARBA" id="ARBA00022989"/>
    </source>
</evidence>
<name>A0A8A3WII4_9BIVA</name>
<organism evidence="19">
    <name type="scientific">Hyriopsis bialata</name>
    <dbReference type="NCBI Taxonomy" id="1903487"/>
    <lineage>
        <taxon>Eukaryota</taxon>
        <taxon>Metazoa</taxon>
        <taxon>Spiralia</taxon>
        <taxon>Lophotrochozoa</taxon>
        <taxon>Mollusca</taxon>
        <taxon>Bivalvia</taxon>
        <taxon>Autobranchia</taxon>
        <taxon>Heteroconchia</taxon>
        <taxon>Palaeoheterodonta</taxon>
        <taxon>Unionida</taxon>
        <taxon>Unionoidea</taxon>
        <taxon>Unionidae</taxon>
        <taxon>Gonideinae</taxon>
        <taxon>Hyriopsis</taxon>
    </lineage>
</organism>
<dbReference type="AlphaFoldDB" id="A0A8A3WII4"/>
<dbReference type="InterPro" id="IPR011759">
    <property type="entry name" value="Cyt_c_oxidase_su2_TM_dom"/>
</dbReference>
<dbReference type="CDD" id="cd13912">
    <property type="entry name" value="CcO_II_C"/>
    <property type="match status" value="1"/>
</dbReference>
<dbReference type="GO" id="GO:0005743">
    <property type="term" value="C:mitochondrial inner membrane"/>
    <property type="evidence" value="ECO:0007669"/>
    <property type="project" value="UniProtKB-SubCell"/>
</dbReference>
<evidence type="ECO:0000256" key="4">
    <source>
        <dbReference type="ARBA" id="ARBA00022448"/>
    </source>
</evidence>
<evidence type="ECO:0000256" key="16">
    <source>
        <dbReference type="SAM" id="Phobius"/>
    </source>
</evidence>
<protein>
    <recommendedName>
        <fullName evidence="3 15">Cytochrome c oxidase subunit 2</fullName>
    </recommendedName>
</protein>
<comment type="catalytic activity">
    <reaction evidence="14">
        <text>4 Fe(II)-[cytochrome c] + O2 + 8 H(+)(in) = 4 Fe(III)-[cytochrome c] + 2 H2O + 4 H(+)(out)</text>
        <dbReference type="Rhea" id="RHEA:11436"/>
        <dbReference type="Rhea" id="RHEA-COMP:10350"/>
        <dbReference type="Rhea" id="RHEA-COMP:14399"/>
        <dbReference type="ChEBI" id="CHEBI:15377"/>
        <dbReference type="ChEBI" id="CHEBI:15378"/>
        <dbReference type="ChEBI" id="CHEBI:15379"/>
        <dbReference type="ChEBI" id="CHEBI:29033"/>
        <dbReference type="ChEBI" id="CHEBI:29034"/>
        <dbReference type="EC" id="7.1.1.9"/>
    </reaction>
    <physiologicalReaction direction="left-to-right" evidence="14">
        <dbReference type="Rhea" id="RHEA:11437"/>
    </physiologicalReaction>
</comment>
<dbReference type="PROSITE" id="PS50857">
    <property type="entry name" value="COX2_CUA"/>
    <property type="match status" value="1"/>
</dbReference>
<feature type="transmembrane region" description="Helical" evidence="16">
    <location>
        <begin position="59"/>
        <end position="78"/>
    </location>
</feature>
<geneLocation type="mitochondrion" evidence="19"/>
<dbReference type="Gene3D" id="2.60.40.420">
    <property type="entry name" value="Cupredoxins - blue copper proteins"/>
    <property type="match status" value="1"/>
</dbReference>
<evidence type="ECO:0000256" key="1">
    <source>
        <dbReference type="ARBA" id="ARBA00004141"/>
    </source>
</evidence>
<dbReference type="InterPro" id="IPR034210">
    <property type="entry name" value="CcO_II_C"/>
</dbReference>
<evidence type="ECO:0000256" key="9">
    <source>
        <dbReference type="ARBA" id="ARBA00022967"/>
    </source>
</evidence>
<keyword evidence="8" id="KW-0460">Magnesium</keyword>
<comment type="function">
    <text evidence="15">Component of the cytochrome c oxidase, the last enzyme in the mitochondrial electron transport chain which drives oxidative phosphorylation. The respiratory chain contains 3 multisubunit complexes succinate dehydrogenase (complex II, CII), ubiquinol-cytochrome c oxidoreductase (cytochrome b-c1 complex, complex III, CIII) and cytochrome c oxidase (complex IV, CIV), that cooperate to transfer electrons derived from NADH and succinate to molecular oxygen, creating an electrochemical gradient over the inner membrane that drives transmembrane transport and the ATP synthase. Cytochrome c oxidase is the component of the respiratory chain that catalyzes the reduction of oxygen to water. Electrons originating from reduced cytochrome c in the intermembrane space (IMS) are transferred via the dinuclear copper A center (CU(A)) of subunit 2 and heme A of subunit 1 to the active site in subunit 1, a binuclear center (BNC) formed by heme A3 and copper B (CU(B)). The BNC reduces molecular oxygen to 2 water molecules using 4 electrons from cytochrome c in the IMS and 4 protons from the mitochondrial matrix.</text>
</comment>
<comment type="cofactor">
    <cofactor evidence="15">
        <name>Cu cation</name>
        <dbReference type="ChEBI" id="CHEBI:23378"/>
    </cofactor>
    <text evidence="15">Binds a copper A center.</text>
</comment>
<evidence type="ECO:0000256" key="3">
    <source>
        <dbReference type="ARBA" id="ARBA00015946"/>
    </source>
</evidence>
<feature type="transmembrane region" description="Helical" evidence="16">
    <location>
        <begin position="292"/>
        <end position="311"/>
    </location>
</feature>
<dbReference type="InterPro" id="IPR008972">
    <property type="entry name" value="Cupredoxin"/>
</dbReference>
<dbReference type="GO" id="GO:0042773">
    <property type="term" value="P:ATP synthesis coupled electron transport"/>
    <property type="evidence" value="ECO:0007669"/>
    <property type="project" value="TreeGrafter"/>
</dbReference>
<feature type="transmembrane region" description="Helical" evidence="16">
    <location>
        <begin position="318"/>
        <end position="338"/>
    </location>
</feature>
<keyword evidence="15 19" id="KW-0496">Mitochondrion</keyword>
<dbReference type="PROSITE" id="PS50999">
    <property type="entry name" value="COX2_TM"/>
    <property type="match status" value="1"/>
</dbReference>
<keyword evidence="13 15" id="KW-0472">Membrane</keyword>
<dbReference type="PRINTS" id="PR01166">
    <property type="entry name" value="CYCOXIDASEII"/>
</dbReference>
<evidence type="ECO:0000313" key="19">
    <source>
        <dbReference type="EMBL" id="QTA71710.1"/>
    </source>
</evidence>
<evidence type="ECO:0000256" key="10">
    <source>
        <dbReference type="ARBA" id="ARBA00022982"/>
    </source>
</evidence>
<feature type="transmembrane region" description="Helical" evidence="16">
    <location>
        <begin position="344"/>
        <end position="366"/>
    </location>
</feature>
<feature type="transmembrane region" description="Helical" evidence="16">
    <location>
        <begin position="242"/>
        <end position="260"/>
    </location>
</feature>
<feature type="transmembrane region" description="Helical" evidence="16">
    <location>
        <begin position="27"/>
        <end position="47"/>
    </location>
</feature>
<dbReference type="PANTHER" id="PTHR22888:SF9">
    <property type="entry name" value="CYTOCHROME C OXIDASE SUBUNIT 2"/>
    <property type="match status" value="1"/>
</dbReference>
<keyword evidence="6 15" id="KW-0812">Transmembrane</keyword>
<proteinExistence type="inferred from homology"/>
<feature type="transmembrane region" description="Helical" evidence="16">
    <location>
        <begin position="267"/>
        <end position="286"/>
    </location>
</feature>
<dbReference type="PANTHER" id="PTHR22888">
    <property type="entry name" value="CYTOCHROME C OXIDASE, SUBUNIT II"/>
    <property type="match status" value="1"/>
</dbReference>
<keyword evidence="9" id="KW-1278">Translocase</keyword>
<evidence type="ECO:0000256" key="13">
    <source>
        <dbReference type="ARBA" id="ARBA00023136"/>
    </source>
</evidence>
<keyword evidence="12 15" id="KW-0186">Copper</keyword>
<evidence type="ECO:0000256" key="2">
    <source>
        <dbReference type="ARBA" id="ARBA00007866"/>
    </source>
</evidence>
<dbReference type="InterPro" id="IPR001505">
    <property type="entry name" value="Copper_CuA"/>
</dbReference>